<dbReference type="OrthoDB" id="8858623at2"/>
<dbReference type="RefSeq" id="WP_126021850.1">
    <property type="nucleotide sequence ID" value="NZ_RXFT01000004.1"/>
</dbReference>
<comment type="caution">
    <text evidence="1">The sequence shown here is derived from an EMBL/GenBank/DDBJ whole genome shotgun (WGS) entry which is preliminary data.</text>
</comment>
<gene>
    <name evidence="1" type="ORF">EJP67_11560</name>
</gene>
<name>A0A3S0X916_9BURK</name>
<proteinExistence type="predicted"/>
<dbReference type="Proteomes" id="UP000281118">
    <property type="component" value="Unassembled WGS sequence"/>
</dbReference>
<dbReference type="EMBL" id="RXFT01000004">
    <property type="protein sequence ID" value="RUR67690.1"/>
    <property type="molecule type" value="Genomic_DNA"/>
</dbReference>
<evidence type="ECO:0000313" key="2">
    <source>
        <dbReference type="Proteomes" id="UP000281118"/>
    </source>
</evidence>
<evidence type="ECO:0000313" key="1">
    <source>
        <dbReference type="EMBL" id="RUR67690.1"/>
    </source>
</evidence>
<reference evidence="1 2" key="1">
    <citation type="submission" date="2018-12" db="EMBL/GenBank/DDBJ databases">
        <title>The genome sequences of Variovorax guangxiensis DSM 27352.</title>
        <authorList>
            <person name="Gao J."/>
            <person name="Sun J."/>
        </authorList>
    </citation>
    <scope>NUCLEOTIDE SEQUENCE [LARGE SCALE GENOMIC DNA]</scope>
    <source>
        <strain evidence="1 2">DSM 27352</strain>
    </source>
</reference>
<sequence length="84" mass="9435">MNDPFEVDAMMAQAIAAAYEHVKSAGLQLERYKLVVLEEPGAYNVSWVSRDKPRGHRGSSPGMPEFCLLIERGTGRVLQKQFVR</sequence>
<dbReference type="AlphaFoldDB" id="A0A3S0X916"/>
<protein>
    <submittedName>
        <fullName evidence="1">Uncharacterized protein</fullName>
    </submittedName>
</protein>
<accession>A0A3S0X916</accession>
<organism evidence="1 2">
    <name type="scientific">Variovorax guangxiensis</name>
    <dbReference type="NCBI Taxonomy" id="1775474"/>
    <lineage>
        <taxon>Bacteria</taxon>
        <taxon>Pseudomonadati</taxon>
        <taxon>Pseudomonadota</taxon>
        <taxon>Betaproteobacteria</taxon>
        <taxon>Burkholderiales</taxon>
        <taxon>Comamonadaceae</taxon>
        <taxon>Variovorax</taxon>
    </lineage>
</organism>